<dbReference type="InterPro" id="IPR050109">
    <property type="entry name" value="HTH-type_TetR-like_transc_reg"/>
</dbReference>
<feature type="domain" description="HTH tetR-type" evidence="5">
    <location>
        <begin position="4"/>
        <end position="64"/>
    </location>
</feature>
<reference evidence="7" key="1">
    <citation type="submission" date="2016-09" db="EMBL/GenBank/DDBJ databases">
        <authorList>
            <person name="Greninger A.L."/>
            <person name="Jerome K.R."/>
            <person name="Mcnair B."/>
            <person name="Wallis C."/>
            <person name="Fang F."/>
        </authorList>
    </citation>
    <scope>NUCLEOTIDE SEQUENCE [LARGE SCALE GENOMIC DNA]</scope>
    <source>
        <strain evidence="7">M7</strain>
    </source>
</reference>
<evidence type="ECO:0000256" key="3">
    <source>
        <dbReference type="ARBA" id="ARBA00023163"/>
    </source>
</evidence>
<dbReference type="Pfam" id="PF00440">
    <property type="entry name" value="TetR_N"/>
    <property type="match status" value="1"/>
</dbReference>
<gene>
    <name evidence="6" type="ORF">BHQ17_25860</name>
</gene>
<feature type="DNA-binding region" description="H-T-H motif" evidence="4">
    <location>
        <begin position="27"/>
        <end position="46"/>
    </location>
</feature>
<sequence length="199" mass="21978">MPKSERRALILDAAREVFLSNGVGAARVADIADAAGVNSALMYQHFSSKEELFSEAVVFPLEQLLARIVQEARELSKGGAADVPERTTEKFIKEVLSLMVELNPLFGIVLFSDPDAGKAFYRDRLEPSLAGLMNWIERALPGWQHNEFDPRQMTLAVFGMCWFIALDSSMRGEKLDVSAAAKQLTTFLFNGVLGPRPST</sequence>
<evidence type="ECO:0000313" key="6">
    <source>
        <dbReference type="EMBL" id="ODQ84796.1"/>
    </source>
</evidence>
<dbReference type="InterPro" id="IPR001647">
    <property type="entry name" value="HTH_TetR"/>
</dbReference>
<evidence type="ECO:0000256" key="4">
    <source>
        <dbReference type="PROSITE-ProRule" id="PRU00335"/>
    </source>
</evidence>
<dbReference type="Gene3D" id="1.10.10.60">
    <property type="entry name" value="Homeodomain-like"/>
    <property type="match status" value="1"/>
</dbReference>
<dbReference type="AlphaFoldDB" id="A0A1E3R4E3"/>
<dbReference type="PANTHER" id="PTHR30055">
    <property type="entry name" value="HTH-TYPE TRANSCRIPTIONAL REGULATOR RUTR"/>
    <property type="match status" value="1"/>
</dbReference>
<keyword evidence="1" id="KW-0805">Transcription regulation</keyword>
<keyword evidence="2 4" id="KW-0238">DNA-binding</keyword>
<dbReference type="SUPFAM" id="SSF48498">
    <property type="entry name" value="Tetracyclin repressor-like, C-terminal domain"/>
    <property type="match status" value="1"/>
</dbReference>
<organism evidence="6 7">
    <name type="scientific">Mycolicibacterium holsaticum</name>
    <dbReference type="NCBI Taxonomy" id="152142"/>
    <lineage>
        <taxon>Bacteria</taxon>
        <taxon>Bacillati</taxon>
        <taxon>Actinomycetota</taxon>
        <taxon>Actinomycetes</taxon>
        <taxon>Mycobacteriales</taxon>
        <taxon>Mycobacteriaceae</taxon>
        <taxon>Mycolicibacterium</taxon>
    </lineage>
</organism>
<evidence type="ECO:0000256" key="1">
    <source>
        <dbReference type="ARBA" id="ARBA00023015"/>
    </source>
</evidence>
<dbReference type="PRINTS" id="PR00455">
    <property type="entry name" value="HTHTETR"/>
</dbReference>
<accession>A0A1E3R4E3</accession>
<evidence type="ECO:0000259" key="5">
    <source>
        <dbReference type="PROSITE" id="PS50977"/>
    </source>
</evidence>
<evidence type="ECO:0000256" key="2">
    <source>
        <dbReference type="ARBA" id="ARBA00023125"/>
    </source>
</evidence>
<dbReference type="InterPro" id="IPR036271">
    <property type="entry name" value="Tet_transcr_reg_TetR-rel_C_sf"/>
</dbReference>
<dbReference type="PROSITE" id="PS50977">
    <property type="entry name" value="HTH_TETR_2"/>
    <property type="match status" value="1"/>
</dbReference>
<dbReference type="SUPFAM" id="SSF46689">
    <property type="entry name" value="Homeodomain-like"/>
    <property type="match status" value="1"/>
</dbReference>
<dbReference type="EMBL" id="MIGZ01000236">
    <property type="protein sequence ID" value="ODQ84796.1"/>
    <property type="molecule type" value="Genomic_DNA"/>
</dbReference>
<dbReference type="Gene3D" id="1.10.357.10">
    <property type="entry name" value="Tetracycline Repressor, domain 2"/>
    <property type="match status" value="1"/>
</dbReference>
<dbReference type="PANTHER" id="PTHR30055:SF234">
    <property type="entry name" value="HTH-TYPE TRANSCRIPTIONAL REGULATOR BETI"/>
    <property type="match status" value="1"/>
</dbReference>
<name>A0A1E3R4E3_9MYCO</name>
<dbReference type="GO" id="GO:0003700">
    <property type="term" value="F:DNA-binding transcription factor activity"/>
    <property type="evidence" value="ECO:0007669"/>
    <property type="project" value="TreeGrafter"/>
</dbReference>
<dbReference type="RefSeq" id="WP_069407887.1">
    <property type="nucleotide sequence ID" value="NZ_MIGZ01000236.1"/>
</dbReference>
<protein>
    <recommendedName>
        <fullName evidence="5">HTH tetR-type domain-containing protein</fullName>
    </recommendedName>
</protein>
<dbReference type="InterPro" id="IPR009057">
    <property type="entry name" value="Homeodomain-like_sf"/>
</dbReference>
<evidence type="ECO:0000313" key="7">
    <source>
        <dbReference type="Proteomes" id="UP000094243"/>
    </source>
</evidence>
<keyword evidence="3" id="KW-0804">Transcription</keyword>
<dbReference type="Proteomes" id="UP000094243">
    <property type="component" value="Unassembled WGS sequence"/>
</dbReference>
<proteinExistence type="predicted"/>
<comment type="caution">
    <text evidence="6">The sequence shown here is derived from an EMBL/GenBank/DDBJ whole genome shotgun (WGS) entry which is preliminary data.</text>
</comment>
<dbReference type="GO" id="GO:0000976">
    <property type="term" value="F:transcription cis-regulatory region binding"/>
    <property type="evidence" value="ECO:0007669"/>
    <property type="project" value="TreeGrafter"/>
</dbReference>
<keyword evidence="7" id="KW-1185">Reference proteome</keyword>